<evidence type="ECO:0000313" key="3">
    <source>
        <dbReference type="EMBL" id="PHL00461.1"/>
    </source>
</evidence>
<dbReference type="RefSeq" id="WP_099105440.1">
    <property type="nucleotide sequence ID" value="NZ_JAATJF010000001.1"/>
</dbReference>
<dbReference type="Proteomes" id="UP000226437">
    <property type="component" value="Unassembled WGS sequence"/>
</dbReference>
<dbReference type="EMBL" id="PDLO01000001">
    <property type="protein sequence ID" value="PHL00461.1"/>
    <property type="molecule type" value="Genomic_DNA"/>
</dbReference>
<sequence>MQPDRLHHIAIICSDYGRSKRFYTEVMGLEILSEVYREERQSYKLDLALGGQYLIELFSFPDPPARPTRPEARGLRHLAFGVKDLDQWVDYLNQREVDTEPIRVDEFTDRRFTFLNDPDGLPLELYEVEA</sequence>
<organism evidence="3 4">
    <name type="scientific">Neolewinella marina</name>
    <dbReference type="NCBI Taxonomy" id="438751"/>
    <lineage>
        <taxon>Bacteria</taxon>
        <taxon>Pseudomonadati</taxon>
        <taxon>Bacteroidota</taxon>
        <taxon>Saprospiria</taxon>
        <taxon>Saprospirales</taxon>
        <taxon>Lewinellaceae</taxon>
        <taxon>Neolewinella</taxon>
    </lineage>
</organism>
<dbReference type="Gene3D" id="3.10.180.10">
    <property type="entry name" value="2,3-Dihydroxybiphenyl 1,2-Dioxygenase, domain 1"/>
    <property type="match status" value="1"/>
</dbReference>
<protein>
    <recommendedName>
        <fullName evidence="2">VOC domain-containing protein</fullName>
    </recommendedName>
</protein>
<dbReference type="InterPro" id="IPR029068">
    <property type="entry name" value="Glyas_Bleomycin-R_OHBP_Dase"/>
</dbReference>
<dbReference type="SUPFAM" id="SSF54593">
    <property type="entry name" value="Glyoxalase/Bleomycin resistance protein/Dihydroxybiphenyl dioxygenase"/>
    <property type="match status" value="1"/>
</dbReference>
<evidence type="ECO:0000259" key="2">
    <source>
        <dbReference type="PROSITE" id="PS51819"/>
    </source>
</evidence>
<dbReference type="InterPro" id="IPR004360">
    <property type="entry name" value="Glyas_Fos-R_dOase_dom"/>
</dbReference>
<proteinExistence type="predicted"/>
<name>A0A2G0CKK2_9BACT</name>
<dbReference type="GO" id="GO:0046872">
    <property type="term" value="F:metal ion binding"/>
    <property type="evidence" value="ECO:0007669"/>
    <property type="project" value="UniProtKB-KW"/>
</dbReference>
<dbReference type="PROSITE" id="PS51819">
    <property type="entry name" value="VOC"/>
    <property type="match status" value="1"/>
</dbReference>
<dbReference type="InterPro" id="IPR051332">
    <property type="entry name" value="Fosfomycin_Res_Enzymes"/>
</dbReference>
<feature type="domain" description="VOC" evidence="2">
    <location>
        <begin position="5"/>
        <end position="128"/>
    </location>
</feature>
<keyword evidence="1" id="KW-0479">Metal-binding</keyword>
<dbReference type="PANTHER" id="PTHR36113:SF6">
    <property type="entry name" value="FOSFOMYCIN RESISTANCE PROTEIN FOSX"/>
    <property type="match status" value="1"/>
</dbReference>
<dbReference type="AlphaFoldDB" id="A0A2G0CKK2"/>
<dbReference type="CDD" id="cd08352">
    <property type="entry name" value="VOC_Bs_YwkD_like"/>
    <property type="match status" value="1"/>
</dbReference>
<dbReference type="PANTHER" id="PTHR36113">
    <property type="entry name" value="LYASE, PUTATIVE-RELATED-RELATED"/>
    <property type="match status" value="1"/>
</dbReference>
<dbReference type="OrthoDB" id="9795618at2"/>
<dbReference type="NCBIfam" id="NF008551">
    <property type="entry name" value="PRK11478.1"/>
    <property type="match status" value="1"/>
</dbReference>
<keyword evidence="4" id="KW-1185">Reference proteome</keyword>
<gene>
    <name evidence="3" type="ORF">CGL56_05365</name>
</gene>
<dbReference type="Pfam" id="PF00903">
    <property type="entry name" value="Glyoxalase"/>
    <property type="match status" value="1"/>
</dbReference>
<reference evidence="3 4" key="1">
    <citation type="submission" date="2017-10" db="EMBL/GenBank/DDBJ databases">
        <title>The draft genome sequence of Lewinella marina KCTC 32374.</title>
        <authorList>
            <person name="Wang K."/>
        </authorList>
    </citation>
    <scope>NUCLEOTIDE SEQUENCE [LARGE SCALE GENOMIC DNA]</scope>
    <source>
        <strain evidence="3 4">MKG-38</strain>
    </source>
</reference>
<accession>A0A2G0CKK2</accession>
<evidence type="ECO:0000256" key="1">
    <source>
        <dbReference type="ARBA" id="ARBA00022723"/>
    </source>
</evidence>
<dbReference type="InterPro" id="IPR037478">
    <property type="entry name" value="YwkD-like_dom"/>
</dbReference>
<dbReference type="InterPro" id="IPR037523">
    <property type="entry name" value="VOC_core"/>
</dbReference>
<comment type="caution">
    <text evidence="3">The sequence shown here is derived from an EMBL/GenBank/DDBJ whole genome shotgun (WGS) entry which is preliminary data.</text>
</comment>
<evidence type="ECO:0000313" key="4">
    <source>
        <dbReference type="Proteomes" id="UP000226437"/>
    </source>
</evidence>